<dbReference type="Proteomes" id="UP001303889">
    <property type="component" value="Unassembled WGS sequence"/>
</dbReference>
<comment type="caution">
    <text evidence="3">The sequence shown here is derived from an EMBL/GenBank/DDBJ whole genome shotgun (WGS) entry which is preliminary data.</text>
</comment>
<evidence type="ECO:0000256" key="1">
    <source>
        <dbReference type="SAM" id="MobiDB-lite"/>
    </source>
</evidence>
<gene>
    <name evidence="3" type="ORF">C8A05DRAFT_37936</name>
</gene>
<sequence length="144" mass="15105">MQHPNHHTFSILALILAPLATHALPLPSFGVPLTRPPPFFPTTQNHPRSPSSQGPAKRTVLSGHGILLLPATAQVQLPTDPADEDVPEVAQISVNGKTYQVVGGIDATIDGIPLSEYSSGKTQGLGDPEPEKQQGVVVGAEEEA</sequence>
<protein>
    <submittedName>
        <fullName evidence="3">Uncharacterized protein</fullName>
    </submittedName>
</protein>
<reference evidence="3" key="2">
    <citation type="submission" date="2023-05" db="EMBL/GenBank/DDBJ databases">
        <authorList>
            <consortium name="Lawrence Berkeley National Laboratory"/>
            <person name="Steindorff A."/>
            <person name="Hensen N."/>
            <person name="Bonometti L."/>
            <person name="Westerberg I."/>
            <person name="Brannstrom I.O."/>
            <person name="Guillou S."/>
            <person name="Cros-Aarteil S."/>
            <person name="Calhoun S."/>
            <person name="Haridas S."/>
            <person name="Kuo A."/>
            <person name="Mondo S."/>
            <person name="Pangilinan J."/>
            <person name="Riley R."/>
            <person name="Labutti K."/>
            <person name="Andreopoulos B."/>
            <person name="Lipzen A."/>
            <person name="Chen C."/>
            <person name="Yanf M."/>
            <person name="Daum C."/>
            <person name="Ng V."/>
            <person name="Clum A."/>
            <person name="Ohm R."/>
            <person name="Martin F."/>
            <person name="Silar P."/>
            <person name="Natvig D."/>
            <person name="Lalanne C."/>
            <person name="Gautier V."/>
            <person name="Ament-Velasquez S.L."/>
            <person name="Kruys A."/>
            <person name="Hutchinson M.I."/>
            <person name="Powell A.J."/>
            <person name="Barry K."/>
            <person name="Miller A.N."/>
            <person name="Grigoriev I.V."/>
            <person name="Debuchy R."/>
            <person name="Gladieux P."/>
            <person name="Thoren M.H."/>
            <person name="Johannesson H."/>
        </authorList>
    </citation>
    <scope>NUCLEOTIDE SEQUENCE</scope>
    <source>
        <strain evidence="3">CBS 103.79</strain>
    </source>
</reference>
<feature type="region of interest" description="Disordered" evidence="1">
    <location>
        <begin position="114"/>
        <end position="144"/>
    </location>
</feature>
<proteinExistence type="predicted"/>
<organism evidence="3 4">
    <name type="scientific">Staphylotrichum tortipilum</name>
    <dbReference type="NCBI Taxonomy" id="2831512"/>
    <lineage>
        <taxon>Eukaryota</taxon>
        <taxon>Fungi</taxon>
        <taxon>Dikarya</taxon>
        <taxon>Ascomycota</taxon>
        <taxon>Pezizomycotina</taxon>
        <taxon>Sordariomycetes</taxon>
        <taxon>Sordariomycetidae</taxon>
        <taxon>Sordariales</taxon>
        <taxon>Chaetomiaceae</taxon>
        <taxon>Staphylotrichum</taxon>
    </lineage>
</organism>
<name>A0AAN6MDH3_9PEZI</name>
<keyword evidence="4" id="KW-1185">Reference proteome</keyword>
<feature type="signal peptide" evidence="2">
    <location>
        <begin position="1"/>
        <end position="23"/>
    </location>
</feature>
<accession>A0AAN6MDH3</accession>
<feature type="region of interest" description="Disordered" evidence="1">
    <location>
        <begin position="37"/>
        <end position="58"/>
    </location>
</feature>
<dbReference type="AlphaFoldDB" id="A0AAN6MDH3"/>
<evidence type="ECO:0000313" key="3">
    <source>
        <dbReference type="EMBL" id="KAK3898464.1"/>
    </source>
</evidence>
<feature type="non-terminal residue" evidence="3">
    <location>
        <position position="144"/>
    </location>
</feature>
<feature type="compositionally biased region" description="Polar residues" evidence="1">
    <location>
        <begin position="44"/>
        <end position="54"/>
    </location>
</feature>
<feature type="chain" id="PRO_5043001578" evidence="2">
    <location>
        <begin position="24"/>
        <end position="144"/>
    </location>
</feature>
<dbReference type="EMBL" id="MU855932">
    <property type="protein sequence ID" value="KAK3898464.1"/>
    <property type="molecule type" value="Genomic_DNA"/>
</dbReference>
<keyword evidence="2" id="KW-0732">Signal</keyword>
<reference evidence="3" key="1">
    <citation type="journal article" date="2023" name="Mol. Phylogenet. Evol.">
        <title>Genome-scale phylogeny and comparative genomics of the fungal order Sordariales.</title>
        <authorList>
            <person name="Hensen N."/>
            <person name="Bonometti L."/>
            <person name="Westerberg I."/>
            <person name="Brannstrom I.O."/>
            <person name="Guillou S."/>
            <person name="Cros-Aarteil S."/>
            <person name="Calhoun S."/>
            <person name="Haridas S."/>
            <person name="Kuo A."/>
            <person name="Mondo S."/>
            <person name="Pangilinan J."/>
            <person name="Riley R."/>
            <person name="LaButti K."/>
            <person name="Andreopoulos B."/>
            <person name="Lipzen A."/>
            <person name="Chen C."/>
            <person name="Yan M."/>
            <person name="Daum C."/>
            <person name="Ng V."/>
            <person name="Clum A."/>
            <person name="Steindorff A."/>
            <person name="Ohm R.A."/>
            <person name="Martin F."/>
            <person name="Silar P."/>
            <person name="Natvig D.O."/>
            <person name="Lalanne C."/>
            <person name="Gautier V."/>
            <person name="Ament-Velasquez S.L."/>
            <person name="Kruys A."/>
            <person name="Hutchinson M.I."/>
            <person name="Powell A.J."/>
            <person name="Barry K."/>
            <person name="Miller A.N."/>
            <person name="Grigoriev I.V."/>
            <person name="Debuchy R."/>
            <person name="Gladieux P."/>
            <person name="Hiltunen Thoren M."/>
            <person name="Johannesson H."/>
        </authorList>
    </citation>
    <scope>NUCLEOTIDE SEQUENCE</scope>
    <source>
        <strain evidence="3">CBS 103.79</strain>
    </source>
</reference>
<evidence type="ECO:0000256" key="2">
    <source>
        <dbReference type="SAM" id="SignalP"/>
    </source>
</evidence>
<evidence type="ECO:0000313" key="4">
    <source>
        <dbReference type="Proteomes" id="UP001303889"/>
    </source>
</evidence>